<dbReference type="GO" id="GO:0009279">
    <property type="term" value="C:cell outer membrane"/>
    <property type="evidence" value="ECO:0007669"/>
    <property type="project" value="UniProtKB-SubCell"/>
</dbReference>
<keyword evidence="7" id="KW-0653">Protein transport</keyword>
<dbReference type="SUPFAM" id="SSF74653">
    <property type="entry name" value="TolA/TonB C-terminal domain"/>
    <property type="match status" value="1"/>
</dbReference>
<keyword evidence="3 10" id="KW-0813">Transport</keyword>
<keyword evidence="8 11" id="KW-1133">Transmembrane helix</keyword>
<dbReference type="FunFam" id="3.30.1150.10:FF:000002">
    <property type="entry name" value="Energy transducer TonB"/>
    <property type="match status" value="1"/>
</dbReference>
<dbReference type="PROSITE" id="PS52015">
    <property type="entry name" value="TONB_CTD"/>
    <property type="match status" value="1"/>
</dbReference>
<proteinExistence type="inferred from homology"/>
<evidence type="ECO:0000256" key="1">
    <source>
        <dbReference type="ARBA" id="ARBA00004383"/>
    </source>
</evidence>
<keyword evidence="4" id="KW-1003">Cell membrane</keyword>
<name>A0A1M5FL17_9BACE</name>
<keyword evidence="6 10" id="KW-0812">Transmembrane</keyword>
<dbReference type="Proteomes" id="UP000184509">
    <property type="component" value="Unassembled WGS sequence"/>
</dbReference>
<dbReference type="EMBL" id="FQTV01000017">
    <property type="protein sequence ID" value="SHF92196.1"/>
    <property type="molecule type" value="Genomic_DNA"/>
</dbReference>
<keyword evidence="10" id="KW-1134">Transmembrane beta strand</keyword>
<dbReference type="PROSITE" id="PS52016">
    <property type="entry name" value="TONB_DEPENDENT_REC_3"/>
    <property type="match status" value="1"/>
</dbReference>
<dbReference type="Pfam" id="PF07715">
    <property type="entry name" value="Plug"/>
    <property type="match status" value="1"/>
</dbReference>
<feature type="transmembrane region" description="Helical" evidence="11">
    <location>
        <begin position="183"/>
        <end position="202"/>
    </location>
</feature>
<sequence>MATELIYFLKINIGIALFYAFYRLFFYRDTFFQWRRYALLSFLVISLFYPLMNIQDWVKEQEPINQIATIYAQTILPDIVIKPDNSDKWTEIITNIVPYVYYSGVILLFMRFIVQLFSICILALRSKRAKINGITVRIPVKASAPFSFFRWIFISPELHTEKEAKEILVHEETHVEQMHSIDVILSEIITILCWINPFVWLLKREIRNNLEYMADDNVILSGHDTKSYQYHLLGLANQKAAANLYNSFNVLPLKNRITMMNKKRTKNIGKTKYAIFIPLAVLLMLVSNIEAVARVTSKLTKDLDVSLTKNESAPETASYALAPITQETDSAKPKKSNIYTAVEEMPRYPGGEQALLKYIVTNLKYPVEAQKAKEEGKVYIRFTVNENGYVKDPTVLRSVSPLLDNEAKRIISTMPKWIPGKQKGKNVSVYYVIPILFKLDGSPANLKRNTSEKNQVTVIGYGAKSDSNIKTSQTTINEINSANPPLYILDGKEISGAEMKKLDPNSIQSINVLKNKAATDIYGDKGVNGVILITLKD</sequence>
<keyword evidence="14" id="KW-1185">Reference proteome</keyword>
<dbReference type="InterPro" id="IPR037682">
    <property type="entry name" value="TonB_C"/>
</dbReference>
<feature type="transmembrane region" description="Helical" evidence="11">
    <location>
        <begin position="99"/>
        <end position="124"/>
    </location>
</feature>
<accession>A0A1M5FL17</accession>
<feature type="transmembrane region" description="Helical" evidence="11">
    <location>
        <begin position="273"/>
        <end position="293"/>
    </location>
</feature>
<dbReference type="PANTHER" id="PTHR33446:SF2">
    <property type="entry name" value="PROTEIN TONB"/>
    <property type="match status" value="1"/>
</dbReference>
<dbReference type="InterPro" id="IPR006260">
    <property type="entry name" value="TonB/TolA_C"/>
</dbReference>
<dbReference type="Pfam" id="PF05569">
    <property type="entry name" value="Peptidase_M56"/>
    <property type="match status" value="1"/>
</dbReference>
<evidence type="ECO:0000256" key="7">
    <source>
        <dbReference type="ARBA" id="ARBA00022927"/>
    </source>
</evidence>
<dbReference type="NCBIfam" id="TIGR01352">
    <property type="entry name" value="tonB_Cterm"/>
    <property type="match status" value="1"/>
</dbReference>
<feature type="transmembrane region" description="Helical" evidence="11">
    <location>
        <begin position="6"/>
        <end position="25"/>
    </location>
</feature>
<dbReference type="InterPro" id="IPR039426">
    <property type="entry name" value="TonB-dep_rcpt-like"/>
</dbReference>
<dbReference type="GO" id="GO:0031992">
    <property type="term" value="F:energy transducer activity"/>
    <property type="evidence" value="ECO:0007669"/>
    <property type="project" value="TreeGrafter"/>
</dbReference>
<comment type="subcellular location">
    <subcellularLocation>
        <location evidence="1">Cell inner membrane</location>
        <topology evidence="1">Single-pass membrane protein</topology>
        <orientation evidence="1">Periplasmic side</orientation>
    </subcellularLocation>
    <subcellularLocation>
        <location evidence="10">Cell outer membrane</location>
        <topology evidence="10">Multi-pass membrane protein</topology>
    </subcellularLocation>
</comment>
<dbReference type="RefSeq" id="WP_073403418.1">
    <property type="nucleotide sequence ID" value="NZ_FQTV01000017.1"/>
</dbReference>
<reference evidence="13 14" key="1">
    <citation type="submission" date="2016-11" db="EMBL/GenBank/DDBJ databases">
        <authorList>
            <person name="Jaros S."/>
            <person name="Januszkiewicz K."/>
            <person name="Wedrychowicz H."/>
        </authorList>
    </citation>
    <scope>NUCLEOTIDE SEQUENCE [LARGE SCALE GENOMIC DNA]</scope>
    <source>
        <strain evidence="13 14">DSM 26991</strain>
    </source>
</reference>
<evidence type="ECO:0000256" key="3">
    <source>
        <dbReference type="ARBA" id="ARBA00022448"/>
    </source>
</evidence>
<dbReference type="Gene3D" id="3.30.1150.10">
    <property type="match status" value="1"/>
</dbReference>
<evidence type="ECO:0000256" key="5">
    <source>
        <dbReference type="ARBA" id="ARBA00022519"/>
    </source>
</evidence>
<dbReference type="STRING" id="1297750.SAMN05444405_11722"/>
<organism evidence="13 14">
    <name type="scientific">Bacteroides luti</name>
    <dbReference type="NCBI Taxonomy" id="1297750"/>
    <lineage>
        <taxon>Bacteria</taxon>
        <taxon>Pseudomonadati</taxon>
        <taxon>Bacteroidota</taxon>
        <taxon>Bacteroidia</taxon>
        <taxon>Bacteroidales</taxon>
        <taxon>Bacteroidaceae</taxon>
        <taxon>Bacteroides</taxon>
    </lineage>
</organism>
<evidence type="ECO:0000256" key="4">
    <source>
        <dbReference type="ARBA" id="ARBA00022475"/>
    </source>
</evidence>
<comment type="similarity">
    <text evidence="2">Belongs to the TonB family.</text>
</comment>
<protein>
    <submittedName>
        <fullName evidence="13">Outer membrane transport energization protein TonB</fullName>
    </submittedName>
</protein>
<evidence type="ECO:0000256" key="9">
    <source>
        <dbReference type="ARBA" id="ARBA00023136"/>
    </source>
</evidence>
<evidence type="ECO:0000313" key="13">
    <source>
        <dbReference type="EMBL" id="SHF92196.1"/>
    </source>
</evidence>
<dbReference type="AlphaFoldDB" id="A0A1M5FL17"/>
<dbReference type="InterPro" id="IPR008756">
    <property type="entry name" value="Peptidase_M56"/>
</dbReference>
<dbReference type="OrthoDB" id="9814002at2"/>
<evidence type="ECO:0000259" key="12">
    <source>
        <dbReference type="PROSITE" id="PS52015"/>
    </source>
</evidence>
<gene>
    <name evidence="13" type="ORF">SAMN05444405_11722</name>
</gene>
<evidence type="ECO:0000256" key="11">
    <source>
        <dbReference type="SAM" id="Phobius"/>
    </source>
</evidence>
<keyword evidence="5" id="KW-0997">Cell inner membrane</keyword>
<dbReference type="InterPro" id="IPR037066">
    <property type="entry name" value="Plug_dom_sf"/>
</dbReference>
<dbReference type="Gene3D" id="2.170.130.10">
    <property type="entry name" value="TonB-dependent receptor, plug domain"/>
    <property type="match status" value="1"/>
</dbReference>
<dbReference type="PANTHER" id="PTHR33446">
    <property type="entry name" value="PROTEIN TONB-RELATED"/>
    <property type="match status" value="1"/>
</dbReference>
<evidence type="ECO:0000256" key="8">
    <source>
        <dbReference type="ARBA" id="ARBA00022989"/>
    </source>
</evidence>
<dbReference type="GO" id="GO:0098797">
    <property type="term" value="C:plasma membrane protein complex"/>
    <property type="evidence" value="ECO:0007669"/>
    <property type="project" value="TreeGrafter"/>
</dbReference>
<evidence type="ECO:0000313" key="14">
    <source>
        <dbReference type="Proteomes" id="UP000184509"/>
    </source>
</evidence>
<comment type="similarity">
    <text evidence="10">Belongs to the TonB-dependent receptor family.</text>
</comment>
<dbReference type="GO" id="GO:0015031">
    <property type="term" value="P:protein transport"/>
    <property type="evidence" value="ECO:0007669"/>
    <property type="project" value="UniProtKB-KW"/>
</dbReference>
<dbReference type="CDD" id="cd07341">
    <property type="entry name" value="M56_BlaR1_MecR1_like"/>
    <property type="match status" value="1"/>
</dbReference>
<dbReference type="GO" id="GO:0055085">
    <property type="term" value="P:transmembrane transport"/>
    <property type="evidence" value="ECO:0007669"/>
    <property type="project" value="InterPro"/>
</dbReference>
<evidence type="ECO:0000256" key="10">
    <source>
        <dbReference type="PROSITE-ProRule" id="PRU01360"/>
    </source>
</evidence>
<dbReference type="Pfam" id="PF03544">
    <property type="entry name" value="TonB_C"/>
    <property type="match status" value="1"/>
</dbReference>
<keyword evidence="10" id="KW-0998">Cell outer membrane</keyword>
<feature type="domain" description="TonB C-terminal" evidence="12">
    <location>
        <begin position="350"/>
        <end position="446"/>
    </location>
</feature>
<evidence type="ECO:0000256" key="2">
    <source>
        <dbReference type="ARBA" id="ARBA00006555"/>
    </source>
</evidence>
<evidence type="ECO:0000256" key="6">
    <source>
        <dbReference type="ARBA" id="ARBA00022692"/>
    </source>
</evidence>
<dbReference type="InterPro" id="IPR012910">
    <property type="entry name" value="Plug_dom"/>
</dbReference>
<dbReference type="InterPro" id="IPR051045">
    <property type="entry name" value="TonB-dependent_transducer"/>
</dbReference>
<dbReference type="SUPFAM" id="SSF56935">
    <property type="entry name" value="Porins"/>
    <property type="match status" value="1"/>
</dbReference>
<keyword evidence="9 10" id="KW-0472">Membrane</keyword>